<comment type="similarity">
    <text evidence="3 10">Belongs to the FliL family.</text>
</comment>
<dbReference type="InterPro" id="IPR005503">
    <property type="entry name" value="FliL"/>
</dbReference>
<keyword evidence="7 10" id="KW-0283">Flagellar rotation</keyword>
<evidence type="ECO:0000256" key="6">
    <source>
        <dbReference type="ARBA" id="ARBA00022692"/>
    </source>
</evidence>
<evidence type="ECO:0000256" key="1">
    <source>
        <dbReference type="ARBA" id="ARBA00002254"/>
    </source>
</evidence>
<comment type="subcellular location">
    <subcellularLocation>
        <location evidence="2">Cell membrane</location>
        <topology evidence="2">Single-pass membrane protein</topology>
    </subcellularLocation>
</comment>
<evidence type="ECO:0000313" key="11">
    <source>
        <dbReference type="EMBL" id="MBM7837657.1"/>
    </source>
</evidence>
<accession>A0ABS2STR5</accession>
<keyword evidence="9 10" id="KW-0472">Membrane</keyword>
<gene>
    <name evidence="11" type="ORF">JOC54_000888</name>
</gene>
<evidence type="ECO:0000256" key="5">
    <source>
        <dbReference type="ARBA" id="ARBA00022500"/>
    </source>
</evidence>
<keyword evidence="4 10" id="KW-1003">Cell membrane</keyword>
<dbReference type="NCBIfam" id="NF005826">
    <property type="entry name" value="PRK07718.1"/>
    <property type="match status" value="1"/>
</dbReference>
<proteinExistence type="inferred from homology"/>
<comment type="caution">
    <text evidence="11">The sequence shown here is derived from an EMBL/GenBank/DDBJ whole genome shotgun (WGS) entry which is preliminary data.</text>
</comment>
<dbReference type="RefSeq" id="WP_035419202.1">
    <property type="nucleotide sequence ID" value="NZ_JAFBCV010000002.1"/>
</dbReference>
<evidence type="ECO:0000256" key="4">
    <source>
        <dbReference type="ARBA" id="ARBA00022475"/>
    </source>
</evidence>
<comment type="function">
    <text evidence="1 10">Controls the rotational direction of flagella during chemotaxis.</text>
</comment>
<keyword evidence="11" id="KW-0969">Cilium</keyword>
<keyword evidence="5 10" id="KW-0145">Chemotaxis</keyword>
<dbReference type="Proteomes" id="UP001179280">
    <property type="component" value="Unassembled WGS sequence"/>
</dbReference>
<organism evidence="11 12">
    <name type="scientific">Shouchella xiaoxiensis</name>
    <dbReference type="NCBI Taxonomy" id="766895"/>
    <lineage>
        <taxon>Bacteria</taxon>
        <taxon>Bacillati</taxon>
        <taxon>Bacillota</taxon>
        <taxon>Bacilli</taxon>
        <taxon>Bacillales</taxon>
        <taxon>Bacillaceae</taxon>
        <taxon>Shouchella</taxon>
    </lineage>
</organism>
<evidence type="ECO:0000256" key="8">
    <source>
        <dbReference type="ARBA" id="ARBA00022989"/>
    </source>
</evidence>
<evidence type="ECO:0000256" key="9">
    <source>
        <dbReference type="ARBA" id="ARBA00023136"/>
    </source>
</evidence>
<dbReference type="PANTHER" id="PTHR35091">
    <property type="entry name" value="FLAGELLAR PROTEIN FLIL"/>
    <property type="match status" value="1"/>
</dbReference>
<evidence type="ECO:0000256" key="10">
    <source>
        <dbReference type="RuleBase" id="RU364125"/>
    </source>
</evidence>
<evidence type="ECO:0000256" key="7">
    <source>
        <dbReference type="ARBA" id="ARBA00022779"/>
    </source>
</evidence>
<evidence type="ECO:0000256" key="3">
    <source>
        <dbReference type="ARBA" id="ARBA00008281"/>
    </source>
</evidence>
<keyword evidence="11" id="KW-0966">Cell projection</keyword>
<protein>
    <recommendedName>
        <fullName evidence="10">Flagellar protein FliL</fullName>
    </recommendedName>
</protein>
<reference evidence="11" key="1">
    <citation type="submission" date="2021-01" db="EMBL/GenBank/DDBJ databases">
        <title>Genomic Encyclopedia of Type Strains, Phase IV (KMG-IV): sequencing the most valuable type-strain genomes for metagenomic binning, comparative biology and taxonomic classification.</title>
        <authorList>
            <person name="Goeker M."/>
        </authorList>
    </citation>
    <scope>NUCLEOTIDE SEQUENCE</scope>
    <source>
        <strain evidence="11">DSM 21943</strain>
    </source>
</reference>
<keyword evidence="8" id="KW-1133">Transmembrane helix</keyword>
<dbReference type="Pfam" id="PF03748">
    <property type="entry name" value="FliL"/>
    <property type="match status" value="1"/>
</dbReference>
<dbReference type="EMBL" id="JAFBCV010000002">
    <property type="protein sequence ID" value="MBM7837657.1"/>
    <property type="molecule type" value="Genomic_DNA"/>
</dbReference>
<keyword evidence="12" id="KW-1185">Reference proteome</keyword>
<evidence type="ECO:0000256" key="2">
    <source>
        <dbReference type="ARBA" id="ARBA00004162"/>
    </source>
</evidence>
<keyword evidence="6" id="KW-0812">Transmembrane</keyword>
<dbReference type="PANTHER" id="PTHR35091:SF2">
    <property type="entry name" value="FLAGELLAR PROTEIN FLIL"/>
    <property type="match status" value="1"/>
</dbReference>
<evidence type="ECO:0000313" key="12">
    <source>
        <dbReference type="Proteomes" id="UP001179280"/>
    </source>
</evidence>
<keyword evidence="11" id="KW-0282">Flagellum</keyword>
<name>A0ABS2STR5_9BACI</name>
<sequence length="142" mass="15704">MSKRAVGILSSLVIGLAILVGSLYLLELGPFESSEASAKPTIEEINKRSIDTEEVTTNLKSGEFIRAQFRIQLDAESTLEDMNNREFQVKNVLLLSLAETTSEDLLGSEGINELEQMIQSKLNDHLEQGTVEAVYTTMKVVQ</sequence>